<feature type="domain" description="XPA C-terminal" evidence="5">
    <location>
        <begin position="203"/>
        <end position="251"/>
    </location>
</feature>
<dbReference type="GeneID" id="30994933"/>
<evidence type="ECO:0000256" key="3">
    <source>
        <dbReference type="ARBA" id="ARBA00023242"/>
    </source>
</evidence>
<evidence type="ECO:0000256" key="1">
    <source>
        <dbReference type="ARBA" id="ARBA00004123"/>
    </source>
</evidence>
<dbReference type="GO" id="GO:0003684">
    <property type="term" value="F:damaged DNA binding"/>
    <property type="evidence" value="ECO:0007669"/>
    <property type="project" value="EnsemblFungi"/>
</dbReference>
<proteinExistence type="predicted"/>
<dbReference type="Gene3D" id="3.90.530.10">
    <property type="entry name" value="XPA C-terminal domain"/>
    <property type="match status" value="1"/>
</dbReference>
<dbReference type="InterPro" id="IPR000465">
    <property type="entry name" value="XPA/RAD14"/>
</dbReference>
<dbReference type="GO" id="GO:1901255">
    <property type="term" value="P:nucleotide-excision repair involved in interstrand cross-link repair"/>
    <property type="evidence" value="ECO:0007669"/>
    <property type="project" value="EnsemblFungi"/>
</dbReference>
<evidence type="ECO:0000313" key="7">
    <source>
        <dbReference type="Proteomes" id="UP000095085"/>
    </source>
</evidence>
<dbReference type="PANTHER" id="PTHR10142">
    <property type="entry name" value="DNA REPAIR PROTEIN COMPLEMENTING XP-A CELLS"/>
    <property type="match status" value="1"/>
</dbReference>
<dbReference type="InterPro" id="IPR009061">
    <property type="entry name" value="DNA-bd_dom_put_sf"/>
</dbReference>
<evidence type="ECO:0000259" key="5">
    <source>
        <dbReference type="Pfam" id="PF05181"/>
    </source>
</evidence>
<keyword evidence="3" id="KW-0539">Nucleus</keyword>
<accession>A0A1E4RQE4</accession>
<feature type="region of interest" description="Disordered" evidence="4">
    <location>
        <begin position="1"/>
        <end position="110"/>
    </location>
</feature>
<gene>
    <name evidence="6" type="ORF">HYPBUDRAFT_151209</name>
</gene>
<dbReference type="GO" id="GO:0070914">
    <property type="term" value="P:UV-damage excision repair"/>
    <property type="evidence" value="ECO:0007669"/>
    <property type="project" value="EnsemblFungi"/>
</dbReference>
<dbReference type="NCBIfam" id="TIGR00598">
    <property type="entry name" value="rad14"/>
    <property type="match status" value="1"/>
</dbReference>
<dbReference type="Pfam" id="PF05181">
    <property type="entry name" value="XPA_C"/>
    <property type="match status" value="1"/>
</dbReference>
<dbReference type="InterPro" id="IPR037129">
    <property type="entry name" value="XPA_sf"/>
</dbReference>
<reference evidence="7" key="1">
    <citation type="submission" date="2016-05" db="EMBL/GenBank/DDBJ databases">
        <title>Comparative genomics of biotechnologically important yeasts.</title>
        <authorList>
            <consortium name="DOE Joint Genome Institute"/>
            <person name="Riley R."/>
            <person name="Haridas S."/>
            <person name="Wolfe K.H."/>
            <person name="Lopes M.R."/>
            <person name="Hittinger C.T."/>
            <person name="Goker M."/>
            <person name="Salamov A."/>
            <person name="Wisecaver J."/>
            <person name="Long T.M."/>
            <person name="Aerts A.L."/>
            <person name="Barry K."/>
            <person name="Choi C."/>
            <person name="Clum A."/>
            <person name="Coughlan A.Y."/>
            <person name="Deshpande S."/>
            <person name="Douglass A.P."/>
            <person name="Hanson S.J."/>
            <person name="Klenk H.-P."/>
            <person name="Labutti K."/>
            <person name="Lapidus A."/>
            <person name="Lindquist E."/>
            <person name="Lipzen A."/>
            <person name="Meier-Kolthoff J.P."/>
            <person name="Ohm R.A."/>
            <person name="Otillar R.P."/>
            <person name="Pangilinan J."/>
            <person name="Peng Y."/>
            <person name="Rokas A."/>
            <person name="Rosa C.A."/>
            <person name="Scheuner C."/>
            <person name="Sibirny A.A."/>
            <person name="Slot J.C."/>
            <person name="Stielow J.B."/>
            <person name="Sun H."/>
            <person name="Kurtzman C.P."/>
            <person name="Blackwell M."/>
            <person name="Grigoriev I.V."/>
            <person name="Jeffries T.W."/>
        </authorList>
    </citation>
    <scope>NUCLEOTIDE SEQUENCE [LARGE SCALE GENOMIC DNA]</scope>
    <source>
        <strain evidence="7">NRRL Y-1933</strain>
    </source>
</reference>
<dbReference type="GO" id="GO:0000715">
    <property type="term" value="P:nucleotide-excision repair, DNA damage recognition"/>
    <property type="evidence" value="ECO:0007669"/>
    <property type="project" value="EnsemblFungi"/>
</dbReference>
<evidence type="ECO:0000313" key="6">
    <source>
        <dbReference type="EMBL" id="ODV69446.1"/>
    </source>
</evidence>
<dbReference type="GO" id="GO:0006284">
    <property type="term" value="P:base-excision repair"/>
    <property type="evidence" value="ECO:0007669"/>
    <property type="project" value="TreeGrafter"/>
</dbReference>
<dbReference type="InterPro" id="IPR022656">
    <property type="entry name" value="XPA_C"/>
</dbReference>
<keyword evidence="2" id="KW-0862">Zinc</keyword>
<dbReference type="GO" id="GO:0000110">
    <property type="term" value="C:nucleotide-excision repair factor 1 complex"/>
    <property type="evidence" value="ECO:0007669"/>
    <property type="project" value="EnsemblFungi"/>
</dbReference>
<dbReference type="SUPFAM" id="SSF46955">
    <property type="entry name" value="Putative DNA-binding domain"/>
    <property type="match status" value="1"/>
</dbReference>
<protein>
    <submittedName>
        <fullName evidence="6">DNA repair protein RAD14</fullName>
    </submittedName>
</protein>
<name>A0A1E4RQE4_9ASCO</name>
<dbReference type="Proteomes" id="UP000095085">
    <property type="component" value="Unassembled WGS sequence"/>
</dbReference>
<feature type="compositionally biased region" description="Basic and acidic residues" evidence="4">
    <location>
        <begin position="66"/>
        <end position="89"/>
    </location>
</feature>
<dbReference type="STRING" id="984485.A0A1E4RQE4"/>
<dbReference type="PANTHER" id="PTHR10142:SF0">
    <property type="entry name" value="DNA REPAIR PROTEIN COMPLEMENTING XP-A CELLS"/>
    <property type="match status" value="1"/>
</dbReference>
<comment type="subcellular location">
    <subcellularLocation>
        <location evidence="1">Nucleus</location>
    </subcellularLocation>
</comment>
<evidence type="ECO:0000256" key="4">
    <source>
        <dbReference type="SAM" id="MobiDB-lite"/>
    </source>
</evidence>
<dbReference type="CDD" id="cd21077">
    <property type="entry name" value="DBD_Rad14"/>
    <property type="match status" value="1"/>
</dbReference>
<feature type="compositionally biased region" description="Low complexity" evidence="4">
    <location>
        <begin position="37"/>
        <end position="48"/>
    </location>
</feature>
<dbReference type="GO" id="GO:0008270">
    <property type="term" value="F:zinc ion binding"/>
    <property type="evidence" value="ECO:0007669"/>
    <property type="project" value="EnsemblFungi"/>
</dbReference>
<dbReference type="OrthoDB" id="5368863at2759"/>
<keyword evidence="7" id="KW-1185">Reference proteome</keyword>
<dbReference type="RefSeq" id="XP_020078513.1">
    <property type="nucleotide sequence ID" value="XM_020220383.1"/>
</dbReference>
<evidence type="ECO:0000256" key="2">
    <source>
        <dbReference type="ARBA" id="ARBA00022833"/>
    </source>
</evidence>
<dbReference type="EMBL" id="KV454538">
    <property type="protein sequence ID" value="ODV69446.1"/>
    <property type="molecule type" value="Genomic_DNA"/>
</dbReference>
<dbReference type="AlphaFoldDB" id="A0A1E4RQE4"/>
<organism evidence="6 7">
    <name type="scientific">Hyphopichia burtonii NRRL Y-1933</name>
    <dbReference type="NCBI Taxonomy" id="984485"/>
    <lineage>
        <taxon>Eukaryota</taxon>
        <taxon>Fungi</taxon>
        <taxon>Dikarya</taxon>
        <taxon>Ascomycota</taxon>
        <taxon>Saccharomycotina</taxon>
        <taxon>Pichiomycetes</taxon>
        <taxon>Debaryomycetaceae</taxon>
        <taxon>Hyphopichia</taxon>
    </lineage>
</organism>
<sequence>MSFVKGKLTEEQQKRIAANRERALQRLQNRNGPSPPQQQQQQPQQPQPVQHRVIPALPKVALTPEQKQRIEANRLKAQEIQKRRQEQNRDGASSQNKKRKEYQPPPINKKDYIEYDFSTMKDSKGGFLNLEDPPANQDPKTLKDWEQEQANKQILVKEDAPPLEPDKAPQCFECQSIEIDLNLYNNFRNVRVCKKCMRELPDKYSLLTKTECREDYLLTEPELQDLSILPRIEKPNPHGFSRMQLFLRFQVEEFAWKKWGSAQGLDEEWERREQARLVRRDKKYQAKLRDMRKKTRAEEYTRKLRNGMGLGERHVHDWSAPLTVEDSARHIVKKRCIDCGVETEEVII</sequence>
<feature type="compositionally biased region" description="Basic and acidic residues" evidence="4">
    <location>
        <begin position="7"/>
        <end position="24"/>
    </location>
</feature>